<gene>
    <name evidence="12" type="ORF">UFOPK3543_00252</name>
</gene>
<evidence type="ECO:0000256" key="5">
    <source>
        <dbReference type="ARBA" id="ARBA00022801"/>
    </source>
</evidence>
<evidence type="ECO:0000256" key="7">
    <source>
        <dbReference type="ARBA" id="ARBA00022989"/>
    </source>
</evidence>
<proteinExistence type="predicted"/>
<dbReference type="Pfam" id="PF02163">
    <property type="entry name" value="Peptidase_M50"/>
    <property type="match status" value="1"/>
</dbReference>
<dbReference type="EMBL" id="CAFBMH010000005">
    <property type="protein sequence ID" value="CAB4890915.1"/>
    <property type="molecule type" value="Genomic_DNA"/>
</dbReference>
<dbReference type="SMART" id="SM00228">
    <property type="entry name" value="PDZ"/>
    <property type="match status" value="1"/>
</dbReference>
<dbReference type="GO" id="GO:0016020">
    <property type="term" value="C:membrane"/>
    <property type="evidence" value="ECO:0007669"/>
    <property type="project" value="UniProtKB-SubCell"/>
</dbReference>
<dbReference type="PANTHER" id="PTHR42837:SF2">
    <property type="entry name" value="MEMBRANE METALLOPROTEASE ARASP2, CHLOROPLASTIC-RELATED"/>
    <property type="match status" value="1"/>
</dbReference>
<keyword evidence="3" id="KW-0645">Protease</keyword>
<dbReference type="InterPro" id="IPR004387">
    <property type="entry name" value="Pept_M50_Zn"/>
</dbReference>
<dbReference type="InterPro" id="IPR001478">
    <property type="entry name" value="PDZ"/>
</dbReference>
<dbReference type="GO" id="GO:0004222">
    <property type="term" value="F:metalloendopeptidase activity"/>
    <property type="evidence" value="ECO:0007669"/>
    <property type="project" value="InterPro"/>
</dbReference>
<dbReference type="InterPro" id="IPR036034">
    <property type="entry name" value="PDZ_sf"/>
</dbReference>
<dbReference type="AlphaFoldDB" id="A0A6J7FBP2"/>
<feature type="transmembrane region" description="Helical" evidence="10">
    <location>
        <begin position="43"/>
        <end position="74"/>
    </location>
</feature>
<evidence type="ECO:0000313" key="12">
    <source>
        <dbReference type="EMBL" id="CAB4890915.1"/>
    </source>
</evidence>
<dbReference type="InterPro" id="IPR041489">
    <property type="entry name" value="PDZ_6"/>
</dbReference>
<comment type="cofactor">
    <cofactor evidence="1">
        <name>Zn(2+)</name>
        <dbReference type="ChEBI" id="CHEBI:29105"/>
    </cofactor>
</comment>
<dbReference type="SUPFAM" id="SSF50156">
    <property type="entry name" value="PDZ domain-like"/>
    <property type="match status" value="2"/>
</dbReference>
<keyword evidence="6" id="KW-0862">Zinc</keyword>
<keyword evidence="5" id="KW-0378">Hydrolase</keyword>
<name>A0A6J7FBP2_9ZZZZ</name>
<feature type="transmembrane region" description="Helical" evidence="10">
    <location>
        <begin position="152"/>
        <end position="176"/>
    </location>
</feature>
<keyword evidence="8" id="KW-0482">Metalloprotease</keyword>
<keyword evidence="4 10" id="KW-0812">Transmembrane</keyword>
<dbReference type="Gene3D" id="2.30.42.10">
    <property type="match status" value="2"/>
</dbReference>
<evidence type="ECO:0000256" key="10">
    <source>
        <dbReference type="SAM" id="Phobius"/>
    </source>
</evidence>
<evidence type="ECO:0000256" key="8">
    <source>
        <dbReference type="ARBA" id="ARBA00023049"/>
    </source>
</evidence>
<accession>A0A6J7FBP2</accession>
<evidence type="ECO:0000256" key="2">
    <source>
        <dbReference type="ARBA" id="ARBA00004141"/>
    </source>
</evidence>
<dbReference type="CDD" id="cd06163">
    <property type="entry name" value="S2P-M50_PDZ_RseP-like"/>
    <property type="match status" value="1"/>
</dbReference>
<feature type="transmembrane region" description="Helical" evidence="10">
    <location>
        <begin position="469"/>
        <end position="489"/>
    </location>
</feature>
<evidence type="ECO:0000256" key="4">
    <source>
        <dbReference type="ARBA" id="ARBA00022692"/>
    </source>
</evidence>
<dbReference type="Pfam" id="PF17820">
    <property type="entry name" value="PDZ_6"/>
    <property type="match status" value="1"/>
</dbReference>
<keyword evidence="9 10" id="KW-0472">Membrane</keyword>
<dbReference type="InterPro" id="IPR008915">
    <property type="entry name" value="Peptidase_M50"/>
</dbReference>
<reference evidence="12" key="1">
    <citation type="submission" date="2020-05" db="EMBL/GenBank/DDBJ databases">
        <authorList>
            <person name="Chiriac C."/>
            <person name="Salcher M."/>
            <person name="Ghai R."/>
            <person name="Kavagutti S V."/>
        </authorList>
    </citation>
    <scope>NUCLEOTIDE SEQUENCE</scope>
</reference>
<feature type="transmembrane region" description="Helical" evidence="10">
    <location>
        <begin position="422"/>
        <end position="448"/>
    </location>
</feature>
<comment type="subcellular location">
    <subcellularLocation>
        <location evidence="2">Membrane</location>
        <topology evidence="2">Multi-pass membrane protein</topology>
    </subcellularLocation>
</comment>
<evidence type="ECO:0000256" key="3">
    <source>
        <dbReference type="ARBA" id="ARBA00022670"/>
    </source>
</evidence>
<evidence type="ECO:0000256" key="9">
    <source>
        <dbReference type="ARBA" id="ARBA00023136"/>
    </source>
</evidence>
<protein>
    <submittedName>
        <fullName evidence="12">Unannotated protein</fullName>
    </submittedName>
</protein>
<keyword evidence="7 10" id="KW-1133">Transmembrane helix</keyword>
<organism evidence="12">
    <name type="scientific">freshwater metagenome</name>
    <dbReference type="NCBI Taxonomy" id="449393"/>
    <lineage>
        <taxon>unclassified sequences</taxon>
        <taxon>metagenomes</taxon>
        <taxon>ecological metagenomes</taxon>
    </lineage>
</organism>
<feature type="domain" description="PDZ" evidence="11">
    <location>
        <begin position="172"/>
        <end position="239"/>
    </location>
</feature>
<evidence type="ECO:0000259" key="11">
    <source>
        <dbReference type="SMART" id="SM00228"/>
    </source>
</evidence>
<dbReference type="PANTHER" id="PTHR42837">
    <property type="entry name" value="REGULATOR OF SIGMA-E PROTEASE RSEP"/>
    <property type="match status" value="1"/>
</dbReference>
<dbReference type="GO" id="GO:0006508">
    <property type="term" value="P:proteolysis"/>
    <property type="evidence" value="ECO:0007669"/>
    <property type="project" value="UniProtKB-KW"/>
</dbReference>
<evidence type="ECO:0000256" key="6">
    <source>
        <dbReference type="ARBA" id="ARBA00022833"/>
    </source>
</evidence>
<evidence type="ECO:0000256" key="1">
    <source>
        <dbReference type="ARBA" id="ARBA00001947"/>
    </source>
</evidence>
<sequence>MSIVTEPPPPPGSVTPNPVYADVPDVPVGGHPRRDVRDGPLPLLVFFALLVYLGLSVGWWVVAAVVGIVLMIFLHELGHYTTAKRGGMKVTEFFLGFGPRLWSFTRGETTYGVKAIPLGAYVRIIGMSNLEEVEPEDEARTYRQASYPRRMLVAVAGSTMHFIQAFILLMVVYVGIGIPTDSWTIREVSADSAAAAAGLQMGDTLVQIGDQPVGKFKDLSAILALASGTDTTIVYSRNGQQISSNAVIAERFDADVEPAITGLVSGDRLVSVDGAAVSNYAQFSSIVTIGNSYRVEVLRADKLCGVQATVNELPPAGTITRGFLGVSPRFAKARQNPAVGATRSIGDFGRVASGAVSGIARFVRPNNVGSFVSDTVKAGTGGTDDAECRSLSADENRVMSIYGFGKVASDAGKDGVGNFLELFALFNIFIGIFNLLPTLPFDGGHVVVATYERIRSRRGKRYFADMAKALPIVYAVAGIMVFLGVLALFRDIIDPLSLGG</sequence>